<keyword evidence="2" id="KW-1185">Reference proteome</keyword>
<evidence type="ECO:0008006" key="3">
    <source>
        <dbReference type="Google" id="ProtNLM"/>
    </source>
</evidence>
<evidence type="ECO:0000313" key="2">
    <source>
        <dbReference type="Proteomes" id="UP000196877"/>
    </source>
</evidence>
<reference evidence="1 2" key="1">
    <citation type="submission" date="2017-06" db="EMBL/GenBank/DDBJ databases">
        <title>Genome sequence of Bacillus sonorensis strain SRCM101395.</title>
        <authorList>
            <person name="Cho S.H."/>
        </authorList>
    </citation>
    <scope>NUCLEOTIDE SEQUENCE [LARGE SCALE GENOMIC DNA]</scope>
    <source>
        <strain evidence="1 2">SRCM101395</strain>
    </source>
</reference>
<evidence type="ECO:0000313" key="1">
    <source>
        <dbReference type="EMBL" id="ASB91311.1"/>
    </source>
</evidence>
<dbReference type="Proteomes" id="UP000196877">
    <property type="component" value="Chromosome"/>
</dbReference>
<name>A0ABM6LPD6_9BACI</name>
<gene>
    <name evidence="1" type="ORF">S101395_04823</name>
</gene>
<proteinExistence type="predicted"/>
<sequence>MTFGLVWWVECEQLVLKSCLLLFGIRGHGTCVVQEIIALDLHQCGRCKFRTVYEEAGLPPYRFLS</sequence>
<organism evidence="1 2">
    <name type="scientific">Bacillus sonorensis</name>
    <dbReference type="NCBI Taxonomy" id="119858"/>
    <lineage>
        <taxon>Bacteria</taxon>
        <taxon>Bacillati</taxon>
        <taxon>Bacillota</taxon>
        <taxon>Bacilli</taxon>
        <taxon>Bacillales</taxon>
        <taxon>Bacillaceae</taxon>
        <taxon>Bacillus</taxon>
    </lineage>
</organism>
<dbReference type="EMBL" id="CP021920">
    <property type="protein sequence ID" value="ASB91311.1"/>
    <property type="molecule type" value="Genomic_DNA"/>
</dbReference>
<accession>A0ABM6LPD6</accession>
<protein>
    <recommendedName>
        <fullName evidence="3">Secreted protein</fullName>
    </recommendedName>
</protein>